<evidence type="ECO:0000313" key="1">
    <source>
        <dbReference type="EMBL" id="KAA8569686.1"/>
    </source>
</evidence>
<protein>
    <submittedName>
        <fullName evidence="1">Uncharacterized protein</fullName>
    </submittedName>
</protein>
<evidence type="ECO:0000313" key="2">
    <source>
        <dbReference type="Proteomes" id="UP000322873"/>
    </source>
</evidence>
<organism evidence="1 2">
    <name type="scientific">Monilinia fructicola</name>
    <name type="common">Brown rot fungus</name>
    <name type="synonym">Ciboria fructicola</name>
    <dbReference type="NCBI Taxonomy" id="38448"/>
    <lineage>
        <taxon>Eukaryota</taxon>
        <taxon>Fungi</taxon>
        <taxon>Dikarya</taxon>
        <taxon>Ascomycota</taxon>
        <taxon>Pezizomycotina</taxon>
        <taxon>Leotiomycetes</taxon>
        <taxon>Helotiales</taxon>
        <taxon>Sclerotiniaceae</taxon>
        <taxon>Monilinia</taxon>
    </lineage>
</organism>
<keyword evidence="2" id="KW-1185">Reference proteome</keyword>
<dbReference type="Proteomes" id="UP000322873">
    <property type="component" value="Unassembled WGS sequence"/>
</dbReference>
<proteinExistence type="predicted"/>
<gene>
    <name evidence="1" type="ORF">EYC84_001280</name>
</gene>
<dbReference type="AlphaFoldDB" id="A0A5M9JPG9"/>
<sequence>MYSKCGCLVIHCLYPSLYNSVIDQTTLRVENSFLSISIFLSSFPSFLPSSLEVVLSFLLHLPPLRNNSFLFPAVKKSPTFFLAGPRYKQAHCKLGISNA</sequence>
<name>A0A5M9JPG9_MONFR</name>
<comment type="caution">
    <text evidence="1">The sequence shown here is derived from an EMBL/GenBank/DDBJ whole genome shotgun (WGS) entry which is preliminary data.</text>
</comment>
<accession>A0A5M9JPG9</accession>
<reference evidence="1 2" key="1">
    <citation type="submission" date="2019-06" db="EMBL/GenBank/DDBJ databases">
        <title>Genome Sequence of the Brown Rot Fungal Pathogen Monilinia fructicola.</title>
        <authorList>
            <person name="De Miccolis Angelini R.M."/>
            <person name="Landi L."/>
            <person name="Abate D."/>
            <person name="Pollastro S."/>
            <person name="Romanazzi G."/>
            <person name="Faretra F."/>
        </authorList>
    </citation>
    <scope>NUCLEOTIDE SEQUENCE [LARGE SCALE GENOMIC DNA]</scope>
    <source>
        <strain evidence="1 2">Mfrc123</strain>
    </source>
</reference>
<dbReference type="EMBL" id="VICG01000008">
    <property type="protein sequence ID" value="KAA8569686.1"/>
    <property type="molecule type" value="Genomic_DNA"/>
</dbReference>